<dbReference type="EMBL" id="UGBT01000002">
    <property type="protein sequence ID" value="STH74648.1"/>
    <property type="molecule type" value="Genomic_DNA"/>
</dbReference>
<organism evidence="2 3">
    <name type="scientific">Escherichia coli</name>
    <dbReference type="NCBI Taxonomy" id="562"/>
    <lineage>
        <taxon>Bacteria</taxon>
        <taxon>Pseudomonadati</taxon>
        <taxon>Pseudomonadota</taxon>
        <taxon>Gammaproteobacteria</taxon>
        <taxon>Enterobacterales</taxon>
        <taxon>Enterobacteriaceae</taxon>
        <taxon>Escherichia</taxon>
    </lineage>
</organism>
<proteinExistence type="predicted"/>
<accession>A0A376P7U2</accession>
<gene>
    <name evidence="2" type="ORF">NCTC11341_06406</name>
</gene>
<feature type="transmembrane region" description="Helical" evidence="1">
    <location>
        <begin position="31"/>
        <end position="53"/>
    </location>
</feature>
<evidence type="ECO:0000313" key="2">
    <source>
        <dbReference type="EMBL" id="STH74648.1"/>
    </source>
</evidence>
<keyword evidence="1" id="KW-0472">Membrane</keyword>
<keyword evidence="1" id="KW-1133">Transmembrane helix</keyword>
<protein>
    <submittedName>
        <fullName evidence="2">Uncharacterized protein</fullName>
    </submittedName>
</protein>
<evidence type="ECO:0000256" key="1">
    <source>
        <dbReference type="SAM" id="Phobius"/>
    </source>
</evidence>
<keyword evidence="1" id="KW-0812">Transmembrane</keyword>
<feature type="transmembrane region" description="Helical" evidence="1">
    <location>
        <begin position="68"/>
        <end position="87"/>
    </location>
</feature>
<reference evidence="2 3" key="1">
    <citation type="submission" date="2018-06" db="EMBL/GenBank/DDBJ databases">
        <authorList>
            <consortium name="Pathogen Informatics"/>
            <person name="Doyle S."/>
        </authorList>
    </citation>
    <scope>NUCLEOTIDE SEQUENCE [LARGE SCALE GENOMIC DNA]</scope>
    <source>
        <strain evidence="2 3">NCTC11341</strain>
    </source>
</reference>
<sequence>MHVIIFIFRKTSTKNHITFLFRKIIIHFIDLHIFFIIDRIVILIAFFEFFWVLSSNESIMLFTKFKKFMFYYTSEWEFFVYIIYNSIPLKIIDIQ</sequence>
<dbReference type="Proteomes" id="UP000254428">
    <property type="component" value="Unassembled WGS sequence"/>
</dbReference>
<name>A0A376P7U2_ECOLX</name>
<dbReference type="AlphaFoldDB" id="A0A376P7U2"/>
<evidence type="ECO:0000313" key="3">
    <source>
        <dbReference type="Proteomes" id="UP000254428"/>
    </source>
</evidence>